<evidence type="ECO:0000313" key="2">
    <source>
        <dbReference type="Proteomes" id="UP001165101"/>
    </source>
</evidence>
<sequence length="173" mass="19948">MVANYSKKKSYWTLRISENKHNHPKLDPLVNFPMLRKRSSHVNLTIKELYSAGDKPSVIHQKLSAIFPDLIIKREDIYNEIRILKKKGLVPTSSELKNRKITEDQLDVHYGVQHHQLQQQVNENLAWAEAAYLSDEQKKHEVDQANAAVAAALKAEDKEDHILHLDERLLTGN</sequence>
<accession>A0ACB5TI25</accession>
<name>A0ACB5TI25_CANBO</name>
<proteinExistence type="predicted"/>
<organism evidence="1 2">
    <name type="scientific">Candida boidinii</name>
    <name type="common">Yeast</name>
    <dbReference type="NCBI Taxonomy" id="5477"/>
    <lineage>
        <taxon>Eukaryota</taxon>
        <taxon>Fungi</taxon>
        <taxon>Dikarya</taxon>
        <taxon>Ascomycota</taxon>
        <taxon>Saccharomycotina</taxon>
        <taxon>Pichiomycetes</taxon>
        <taxon>Pichiales</taxon>
        <taxon>Pichiaceae</taxon>
        <taxon>Ogataea</taxon>
        <taxon>Ogataea/Candida clade</taxon>
    </lineage>
</organism>
<reference evidence="1" key="1">
    <citation type="submission" date="2023-04" db="EMBL/GenBank/DDBJ databases">
        <title>Candida boidinii NBRC 1967.</title>
        <authorList>
            <person name="Ichikawa N."/>
            <person name="Sato H."/>
            <person name="Tonouchi N."/>
        </authorList>
    </citation>
    <scope>NUCLEOTIDE SEQUENCE</scope>
    <source>
        <strain evidence="1">NBRC 1967</strain>
    </source>
</reference>
<dbReference type="Proteomes" id="UP001165101">
    <property type="component" value="Unassembled WGS sequence"/>
</dbReference>
<gene>
    <name evidence="1" type="ORF">Cboi01_000121700</name>
</gene>
<comment type="caution">
    <text evidence="1">The sequence shown here is derived from an EMBL/GenBank/DDBJ whole genome shotgun (WGS) entry which is preliminary data.</text>
</comment>
<keyword evidence="2" id="KW-1185">Reference proteome</keyword>
<protein>
    <submittedName>
        <fullName evidence="1">Unnamed protein product</fullName>
    </submittedName>
</protein>
<dbReference type="EMBL" id="BSXV01000419">
    <property type="protein sequence ID" value="GME89010.1"/>
    <property type="molecule type" value="Genomic_DNA"/>
</dbReference>
<evidence type="ECO:0000313" key="1">
    <source>
        <dbReference type="EMBL" id="GME89010.1"/>
    </source>
</evidence>